<organism evidence="1 2">
    <name type="scientific">Tumebacillus algifaecis</name>
    <dbReference type="NCBI Taxonomy" id="1214604"/>
    <lineage>
        <taxon>Bacteria</taxon>
        <taxon>Bacillati</taxon>
        <taxon>Bacillota</taxon>
        <taxon>Bacilli</taxon>
        <taxon>Bacillales</taxon>
        <taxon>Alicyclobacillaceae</taxon>
        <taxon>Tumebacillus</taxon>
    </lineage>
</organism>
<gene>
    <name evidence="1" type="ORF">CIG75_00890</name>
</gene>
<evidence type="ECO:0000313" key="1">
    <source>
        <dbReference type="EMBL" id="ASS73671.1"/>
    </source>
</evidence>
<proteinExistence type="predicted"/>
<dbReference type="RefSeq" id="WP_094234931.1">
    <property type="nucleotide sequence ID" value="NZ_CP022657.1"/>
</dbReference>
<reference evidence="1 2" key="1">
    <citation type="journal article" date="2015" name="Int. J. Syst. Evol. Microbiol.">
        <title>Tumebacillus algifaecis sp. nov., isolated from decomposing algal scum.</title>
        <authorList>
            <person name="Wu Y.F."/>
            <person name="Zhang B."/>
            <person name="Xing P."/>
            <person name="Wu Q.L."/>
            <person name="Liu S.J."/>
        </authorList>
    </citation>
    <scope>NUCLEOTIDE SEQUENCE [LARGE SCALE GENOMIC DNA]</scope>
    <source>
        <strain evidence="1 2">THMBR28</strain>
    </source>
</reference>
<dbReference type="EMBL" id="CP022657">
    <property type="protein sequence ID" value="ASS73671.1"/>
    <property type="molecule type" value="Genomic_DNA"/>
</dbReference>
<accession>A0A223CWJ8</accession>
<evidence type="ECO:0000313" key="2">
    <source>
        <dbReference type="Proteomes" id="UP000214688"/>
    </source>
</evidence>
<dbReference type="AlphaFoldDB" id="A0A223CWJ8"/>
<keyword evidence="2" id="KW-1185">Reference proteome</keyword>
<name>A0A223CWJ8_9BACL</name>
<protein>
    <submittedName>
        <fullName evidence="1">Uncharacterized protein</fullName>
    </submittedName>
</protein>
<sequence>MDRIHASMSARQDGPNKSYLMSNEEWLQYSNNAAMRRSVTIVDDALQAYHTEEIHAKSCCC</sequence>
<dbReference type="KEGG" id="tab:CIG75_00890"/>
<dbReference type="Proteomes" id="UP000214688">
    <property type="component" value="Chromosome"/>
</dbReference>